<reference evidence="1 2" key="1">
    <citation type="submission" date="2016-10" db="EMBL/GenBank/DDBJ databases">
        <authorList>
            <person name="Varghese N."/>
            <person name="Submissions S."/>
        </authorList>
    </citation>
    <scope>NUCLEOTIDE SEQUENCE [LARGE SCALE GENOMIC DNA]</scope>
    <source>
        <strain evidence="1 2">DSM 21822</strain>
    </source>
</reference>
<dbReference type="Proteomes" id="UP000323300">
    <property type="component" value="Unassembled WGS sequence"/>
</dbReference>
<keyword evidence="2" id="KW-1185">Reference proteome</keyword>
<accession>A0A1I4F6P2</accession>
<organism evidence="1 2">
    <name type="scientific">Neomesorhizobium albiziae</name>
    <dbReference type="NCBI Taxonomy" id="335020"/>
    <lineage>
        <taxon>Bacteria</taxon>
        <taxon>Pseudomonadati</taxon>
        <taxon>Pseudomonadota</taxon>
        <taxon>Alphaproteobacteria</taxon>
        <taxon>Hyphomicrobiales</taxon>
        <taxon>Phyllobacteriaceae</taxon>
        <taxon>Neomesorhizobium</taxon>
    </lineage>
</organism>
<sequence>MNVHRFAIGQSVRLKGTIAMSHQTGDKFRITGRMPARDWSPQYRISNDEGRHERVAEENNLEEIIVAP</sequence>
<name>A0A1I4F6P2_9HYPH</name>
<dbReference type="EMBL" id="FOSL01000038">
    <property type="protein sequence ID" value="SFL13574.1"/>
    <property type="molecule type" value="Genomic_DNA"/>
</dbReference>
<evidence type="ECO:0000313" key="1">
    <source>
        <dbReference type="EMBL" id="SFL13574.1"/>
    </source>
</evidence>
<evidence type="ECO:0000313" key="2">
    <source>
        <dbReference type="Proteomes" id="UP000323300"/>
    </source>
</evidence>
<dbReference type="AlphaFoldDB" id="A0A1I4F6P2"/>
<proteinExistence type="predicted"/>
<protein>
    <submittedName>
        <fullName evidence="1">Uncharacterized protein</fullName>
    </submittedName>
</protein>
<dbReference type="RefSeq" id="WP_149764031.1">
    <property type="nucleotide sequence ID" value="NZ_BSPE01000004.1"/>
</dbReference>
<dbReference type="OrthoDB" id="8020021at2"/>
<gene>
    <name evidence="1" type="ORF">SAMN04488498_13821</name>
</gene>